<accession>A0A8H3DQE0</accession>
<name>A0A8H3DQE0_9AGAM</name>
<organism evidence="1 2">
    <name type="scientific">Rhizoctonia solani</name>
    <dbReference type="NCBI Taxonomy" id="456999"/>
    <lineage>
        <taxon>Eukaryota</taxon>
        <taxon>Fungi</taxon>
        <taxon>Dikarya</taxon>
        <taxon>Basidiomycota</taxon>
        <taxon>Agaricomycotina</taxon>
        <taxon>Agaricomycetes</taxon>
        <taxon>Cantharellales</taxon>
        <taxon>Ceratobasidiaceae</taxon>
        <taxon>Rhizoctonia</taxon>
    </lineage>
</organism>
<dbReference type="Proteomes" id="UP000663843">
    <property type="component" value="Unassembled WGS sequence"/>
</dbReference>
<evidence type="ECO:0000313" key="1">
    <source>
        <dbReference type="EMBL" id="CAE6531640.1"/>
    </source>
</evidence>
<dbReference type="AlphaFoldDB" id="A0A8H3DQE0"/>
<reference evidence="1" key="1">
    <citation type="submission" date="2021-01" db="EMBL/GenBank/DDBJ databases">
        <authorList>
            <person name="Kaushik A."/>
        </authorList>
    </citation>
    <scope>NUCLEOTIDE SEQUENCE</scope>
    <source>
        <strain evidence="1">AG2-2IIIB</strain>
    </source>
</reference>
<evidence type="ECO:0000313" key="2">
    <source>
        <dbReference type="Proteomes" id="UP000663843"/>
    </source>
</evidence>
<dbReference type="EMBL" id="CAJMWT010008221">
    <property type="protein sequence ID" value="CAE6531640.1"/>
    <property type="molecule type" value="Genomic_DNA"/>
</dbReference>
<protein>
    <submittedName>
        <fullName evidence="1">Uncharacterized protein</fullName>
    </submittedName>
</protein>
<sequence>MSSELPATDYAEVPDSGDILNSLCGVCSVPLAERNLLTQVSPFGNRCVLTGQDESVKLAHLIEKCTKIRRYQFTFGRKLNLNSHWFFVSLASNLHHQFDTWKYAFIPTPALITRIANRLRDEKARRLQLGIQGPWPDYRQAGWFPITKAGIDYYFIPLGIHGTIFRHRDLGDPSANSEDFQQLDAPFEGFPTLRLSAHPYAMVLNAYPKLKKYLKTGPLPSPADSSYQDIKFIYHTVMNT</sequence>
<comment type="caution">
    <text evidence="1">The sequence shown here is derived from an EMBL/GenBank/DDBJ whole genome shotgun (WGS) entry which is preliminary data.</text>
</comment>
<gene>
    <name evidence="1" type="ORF">RDB_LOCUS179527</name>
</gene>
<proteinExistence type="predicted"/>